<dbReference type="SMART" id="SM00448">
    <property type="entry name" value="REC"/>
    <property type="match status" value="1"/>
</dbReference>
<keyword evidence="1" id="KW-0597">Phosphoprotein</keyword>
<dbReference type="Gene3D" id="3.40.50.2300">
    <property type="match status" value="1"/>
</dbReference>
<feature type="domain" description="Response regulatory" evidence="2">
    <location>
        <begin position="50"/>
        <end position="169"/>
    </location>
</feature>
<sequence>MVPKSVVDGFEVVQIDEQHCQLPPLLRGFLNYPFKFVNEVAAVGQVCQRIKIGLAANAQMRELIHMVLGALGITEIVSAANGAEAISALQAGGADIVFMDWQMDVMDGLECTRRIRAGVDGIDPKTVIVLVTGMVGEKNAETAYAAGVDLFLEKPVSVKILHTGVEKVLG</sequence>
<dbReference type="EMBL" id="AONQ01000025">
    <property type="protein sequence ID" value="EME69879.1"/>
    <property type="molecule type" value="Genomic_DNA"/>
</dbReference>
<dbReference type="PANTHER" id="PTHR43228">
    <property type="entry name" value="TWO-COMPONENT RESPONSE REGULATOR"/>
    <property type="match status" value="1"/>
</dbReference>
<dbReference type="PROSITE" id="PS50110">
    <property type="entry name" value="RESPONSE_REGULATORY"/>
    <property type="match status" value="1"/>
</dbReference>
<name>M3ABJ8_9PROT</name>
<dbReference type="InterPro" id="IPR052048">
    <property type="entry name" value="ST_Response_Regulator"/>
</dbReference>
<evidence type="ECO:0000313" key="4">
    <source>
        <dbReference type="Proteomes" id="UP000011744"/>
    </source>
</evidence>
<dbReference type="AlphaFoldDB" id="M3ABJ8"/>
<dbReference type="STRING" id="1244869.H261_10759"/>
<comment type="caution">
    <text evidence="3">The sequence shown here is derived from an EMBL/GenBank/DDBJ whole genome shotgun (WGS) entry which is preliminary data.</text>
</comment>
<evidence type="ECO:0000256" key="1">
    <source>
        <dbReference type="PROSITE-ProRule" id="PRU00169"/>
    </source>
</evidence>
<dbReference type="SUPFAM" id="SSF52172">
    <property type="entry name" value="CheY-like"/>
    <property type="match status" value="1"/>
</dbReference>
<dbReference type="GO" id="GO:0000160">
    <property type="term" value="P:phosphorelay signal transduction system"/>
    <property type="evidence" value="ECO:0007669"/>
    <property type="project" value="InterPro"/>
</dbReference>
<evidence type="ECO:0000313" key="3">
    <source>
        <dbReference type="EMBL" id="EME69879.1"/>
    </source>
</evidence>
<evidence type="ECO:0000259" key="2">
    <source>
        <dbReference type="PROSITE" id="PS50110"/>
    </source>
</evidence>
<proteinExistence type="predicted"/>
<dbReference type="eggNOG" id="COG0745">
    <property type="taxonomic scope" value="Bacteria"/>
</dbReference>
<dbReference type="Pfam" id="PF00072">
    <property type="entry name" value="Response_reg"/>
    <property type="match status" value="1"/>
</dbReference>
<keyword evidence="4" id="KW-1185">Reference proteome</keyword>
<feature type="modified residue" description="4-aspartylphosphate" evidence="1">
    <location>
        <position position="100"/>
    </location>
</feature>
<dbReference type="PANTHER" id="PTHR43228:SF1">
    <property type="entry name" value="TWO-COMPONENT RESPONSE REGULATOR ARR22"/>
    <property type="match status" value="1"/>
</dbReference>
<dbReference type="Proteomes" id="UP000011744">
    <property type="component" value="Unassembled WGS sequence"/>
</dbReference>
<gene>
    <name evidence="3" type="ORF">H261_10759</name>
</gene>
<dbReference type="InterPro" id="IPR001789">
    <property type="entry name" value="Sig_transdc_resp-reg_receiver"/>
</dbReference>
<protein>
    <submittedName>
        <fullName evidence="3">CheY-like receiver</fullName>
    </submittedName>
</protein>
<dbReference type="InterPro" id="IPR011006">
    <property type="entry name" value="CheY-like_superfamily"/>
</dbReference>
<dbReference type="CDD" id="cd17546">
    <property type="entry name" value="REC_hyHK_CKI1_RcsC-like"/>
    <property type="match status" value="1"/>
</dbReference>
<accession>M3ABJ8</accession>
<feature type="non-terminal residue" evidence="3">
    <location>
        <position position="170"/>
    </location>
</feature>
<organism evidence="3 4">
    <name type="scientific">Paramagnetospirillum caucaseum</name>
    <dbReference type="NCBI Taxonomy" id="1244869"/>
    <lineage>
        <taxon>Bacteria</taxon>
        <taxon>Pseudomonadati</taxon>
        <taxon>Pseudomonadota</taxon>
        <taxon>Alphaproteobacteria</taxon>
        <taxon>Rhodospirillales</taxon>
        <taxon>Magnetospirillaceae</taxon>
        <taxon>Paramagnetospirillum</taxon>
    </lineage>
</organism>
<reference evidence="3 4" key="1">
    <citation type="journal article" date="2014" name="Genome Announc.">
        <title>Draft Genome Sequence of Magnetospirillum sp. Strain SO-1, a Freshwater Magnetotactic Bacterium Isolated from the Ol'khovka River, Russia.</title>
        <authorList>
            <person name="Grouzdev D.S."/>
            <person name="Dziuba M.V."/>
            <person name="Sukhacheva M.S."/>
            <person name="Mardanov A.V."/>
            <person name="Beletskiy A.V."/>
            <person name="Kuznetsov B.B."/>
            <person name="Skryabin K.G."/>
        </authorList>
    </citation>
    <scope>NUCLEOTIDE SEQUENCE [LARGE SCALE GENOMIC DNA]</scope>
    <source>
        <strain evidence="3 4">SO-1</strain>
    </source>
</reference>